<gene>
    <name evidence="4" type="ORF">I858_003155</name>
</gene>
<reference evidence="4" key="1">
    <citation type="submission" date="2016-10" db="EMBL/GenBank/DDBJ databases">
        <authorList>
            <person name="See-Too W.S."/>
        </authorList>
    </citation>
    <scope>NUCLEOTIDE SEQUENCE</scope>
    <source>
        <strain evidence="4">L10.15</strain>
    </source>
</reference>
<organism evidence="4 5">
    <name type="scientific">Planococcus versutus</name>
    <dbReference type="NCBI Taxonomy" id="1302659"/>
    <lineage>
        <taxon>Bacteria</taxon>
        <taxon>Bacillati</taxon>
        <taxon>Bacillota</taxon>
        <taxon>Bacilli</taxon>
        <taxon>Bacillales</taxon>
        <taxon>Caryophanaceae</taxon>
        <taxon>Planococcus</taxon>
    </lineage>
</organism>
<dbReference type="PANTHER" id="PTHR11092:SF0">
    <property type="entry name" value="EPIMERASE FAMILY PROTEIN SDR39U1"/>
    <property type="match status" value="1"/>
</dbReference>
<keyword evidence="5" id="KW-1185">Reference proteome</keyword>
<dbReference type="SUPFAM" id="SSF51735">
    <property type="entry name" value="NAD(P)-binding Rossmann-fold domains"/>
    <property type="match status" value="1"/>
</dbReference>
<evidence type="ECO:0000259" key="2">
    <source>
        <dbReference type="Pfam" id="PF01370"/>
    </source>
</evidence>
<evidence type="ECO:0000313" key="4">
    <source>
        <dbReference type="EMBL" id="ANU26032.1"/>
    </source>
</evidence>
<dbReference type="CDD" id="cd05242">
    <property type="entry name" value="SDR_a8"/>
    <property type="match status" value="1"/>
</dbReference>
<dbReference type="Pfam" id="PF01370">
    <property type="entry name" value="Epimerase"/>
    <property type="match status" value="1"/>
</dbReference>
<dbReference type="AlphaFoldDB" id="A0A1B1RYL5"/>
<dbReference type="InterPro" id="IPR001509">
    <property type="entry name" value="Epimerase_deHydtase"/>
</dbReference>
<feature type="domain" description="DUF1731" evidence="3">
    <location>
        <begin position="251"/>
        <end position="297"/>
    </location>
</feature>
<dbReference type="RefSeq" id="WP_049694500.1">
    <property type="nucleotide sequence ID" value="NZ_CP016540.2"/>
</dbReference>
<protein>
    <submittedName>
        <fullName evidence="4">TIGR01777 family protein</fullName>
    </submittedName>
</protein>
<dbReference type="NCBIfam" id="TIGR01777">
    <property type="entry name" value="yfcH"/>
    <property type="match status" value="1"/>
</dbReference>
<dbReference type="InterPro" id="IPR036291">
    <property type="entry name" value="NAD(P)-bd_dom_sf"/>
</dbReference>
<dbReference type="STRING" id="1302659.I858_003155"/>
<dbReference type="KEGG" id="pll:I858_003155"/>
<dbReference type="OrthoDB" id="9801773at2"/>
<evidence type="ECO:0000259" key="3">
    <source>
        <dbReference type="Pfam" id="PF08338"/>
    </source>
</evidence>
<comment type="similarity">
    <text evidence="1">Belongs to the NAD(P)-dependent epimerase/dehydratase family. SDR39U1 subfamily.</text>
</comment>
<name>A0A1B1RYL5_9BACL</name>
<dbReference type="InterPro" id="IPR010099">
    <property type="entry name" value="SDR39U1"/>
</dbReference>
<accession>A0A1B1RYL5</accession>
<feature type="domain" description="NAD-dependent epimerase/dehydratase" evidence="2">
    <location>
        <begin position="3"/>
        <end position="224"/>
    </location>
</feature>
<sequence length="299" mass="32878">MKIAITGGTGFVGQELIRQLTARGDKVVILSRKEKNATDSITYVKWLSDDAVPEKQLENIDAFINLAGASINDGRWSDEQKKLIYSSRMDATTELLRIIHKLENKPKVLVNASAVGIYPPSQTVTYTEASADLGSDFLAQTVRDWEILAQRAEKDGLRVACGRFGIILGKNAGALPLMALPYKMFAGGTVGSGKQWLSWIHIKDVARALIFALDNDQLSGAFNVTAPHPKQMKEFGKEIAHALGRPHWIPVPSIAMKAILGDKSQLVLEGQKVLPTVLEQHGFQFKFPNLRSALADIYK</sequence>
<dbReference type="Pfam" id="PF08338">
    <property type="entry name" value="DUF1731"/>
    <property type="match status" value="1"/>
</dbReference>
<dbReference type="PANTHER" id="PTHR11092">
    <property type="entry name" value="SUGAR NUCLEOTIDE EPIMERASE RELATED"/>
    <property type="match status" value="1"/>
</dbReference>
<dbReference type="InterPro" id="IPR013549">
    <property type="entry name" value="DUF1731"/>
</dbReference>
<dbReference type="EMBL" id="CP016540">
    <property type="protein sequence ID" value="ANU26032.1"/>
    <property type="molecule type" value="Genomic_DNA"/>
</dbReference>
<proteinExistence type="inferred from homology"/>
<evidence type="ECO:0000313" key="5">
    <source>
        <dbReference type="Proteomes" id="UP000053354"/>
    </source>
</evidence>
<evidence type="ECO:0000256" key="1">
    <source>
        <dbReference type="ARBA" id="ARBA00009353"/>
    </source>
</evidence>
<dbReference type="Gene3D" id="3.40.50.720">
    <property type="entry name" value="NAD(P)-binding Rossmann-like Domain"/>
    <property type="match status" value="1"/>
</dbReference>
<dbReference type="Proteomes" id="UP000053354">
    <property type="component" value="Chromosome"/>
</dbReference>